<dbReference type="PROSITE" id="PS50263">
    <property type="entry name" value="CN_HYDROLASE"/>
    <property type="match status" value="1"/>
</dbReference>
<dbReference type="Gene3D" id="3.60.110.10">
    <property type="entry name" value="Carbon-nitrogen hydrolase"/>
    <property type="match status" value="1"/>
</dbReference>
<dbReference type="EMBL" id="PYGI01000017">
    <property type="protein sequence ID" value="PSL12520.1"/>
    <property type="molecule type" value="Genomic_DNA"/>
</dbReference>
<dbReference type="InterPro" id="IPR044149">
    <property type="entry name" value="Nitrilases_CHs"/>
</dbReference>
<evidence type="ECO:0000313" key="4">
    <source>
        <dbReference type="Proteomes" id="UP000242133"/>
    </source>
</evidence>
<dbReference type="InterPro" id="IPR036526">
    <property type="entry name" value="C-N_Hydrolase_sf"/>
</dbReference>
<dbReference type="OrthoDB" id="9803803at2"/>
<dbReference type="Pfam" id="PF00795">
    <property type="entry name" value="CN_hydrolase"/>
    <property type="match status" value="1"/>
</dbReference>
<evidence type="ECO:0000256" key="1">
    <source>
        <dbReference type="ARBA" id="ARBA00008129"/>
    </source>
</evidence>
<comment type="caution">
    <text evidence="3">The sequence shown here is derived from an EMBL/GenBank/DDBJ whole genome shotgun (WGS) entry which is preliminary data.</text>
</comment>
<dbReference type="PANTHER" id="PTHR46044:SF1">
    <property type="entry name" value="CN HYDROLASE DOMAIN-CONTAINING PROTEIN"/>
    <property type="match status" value="1"/>
</dbReference>
<dbReference type="RefSeq" id="WP_106592422.1">
    <property type="nucleotide sequence ID" value="NZ_PYGI01000017.1"/>
</dbReference>
<gene>
    <name evidence="3" type="ORF">CLV44_11749</name>
</gene>
<organism evidence="3 4">
    <name type="scientific">Marinobacterium halophilum</name>
    <dbReference type="NCBI Taxonomy" id="267374"/>
    <lineage>
        <taxon>Bacteria</taxon>
        <taxon>Pseudomonadati</taxon>
        <taxon>Pseudomonadota</taxon>
        <taxon>Gammaproteobacteria</taxon>
        <taxon>Oceanospirillales</taxon>
        <taxon>Oceanospirillaceae</taxon>
        <taxon>Marinobacterium</taxon>
    </lineage>
</organism>
<dbReference type="PANTHER" id="PTHR46044">
    <property type="entry name" value="NITRILASE"/>
    <property type="match status" value="1"/>
</dbReference>
<name>A0A2P8ESR9_9GAMM</name>
<feature type="domain" description="CN hydrolase" evidence="2">
    <location>
        <begin position="2"/>
        <end position="274"/>
    </location>
</feature>
<dbReference type="InterPro" id="IPR003010">
    <property type="entry name" value="C-N_Hydrolase"/>
</dbReference>
<dbReference type="Proteomes" id="UP000242133">
    <property type="component" value="Unassembled WGS sequence"/>
</dbReference>
<comment type="similarity">
    <text evidence="1">Belongs to the carbon-nitrogen hydrolase superfamily. Nitrilase family.</text>
</comment>
<dbReference type="CDD" id="cd07564">
    <property type="entry name" value="nitrilases_CHs"/>
    <property type="match status" value="1"/>
</dbReference>
<reference evidence="3 4" key="1">
    <citation type="submission" date="2018-03" db="EMBL/GenBank/DDBJ databases">
        <title>Genomic Encyclopedia of Archaeal and Bacterial Type Strains, Phase II (KMG-II): from individual species to whole genera.</title>
        <authorList>
            <person name="Goeker M."/>
        </authorList>
    </citation>
    <scope>NUCLEOTIDE SEQUENCE [LARGE SCALE GENOMIC DNA]</scope>
    <source>
        <strain evidence="3 4">DSM 17586</strain>
    </source>
</reference>
<evidence type="ECO:0000259" key="2">
    <source>
        <dbReference type="PROSITE" id="PS50263"/>
    </source>
</evidence>
<keyword evidence="4" id="KW-1185">Reference proteome</keyword>
<accession>A0A2P8ESR9</accession>
<dbReference type="GO" id="GO:0003824">
    <property type="term" value="F:catalytic activity"/>
    <property type="evidence" value="ECO:0007669"/>
    <property type="project" value="InterPro"/>
</dbReference>
<dbReference type="SUPFAM" id="SSF56317">
    <property type="entry name" value="Carbon-nitrogen hydrolase"/>
    <property type="match status" value="1"/>
</dbReference>
<sequence length="312" mass="34216">MVKVAVIQASPIFLDRDRSIQKAADLIREVSAQGAQLALFPEAFIPGYPAWIWRLRPGGDWGLCESLHARLFDNAVDVSAHHLDPIREAARDTGVTVVCGLNERDGSSSRTTLYNSLVTISAEGELINHHRKLMPTNPERMVWGLGDARGLKVLDTPVGRIGALICWENYMPQARLALYGQGVEVYLAPTYDSGDGWLATLGHIAREGRCWVLCCGVAIERSDLPEDFPDLDRLYPADEHWINPGDSVVVAPGGEIVAGPLHQQKGCLLVDIELAQVGAARRVLDVAGHYARPDIFTLTVNRQPQSPLAFED</sequence>
<dbReference type="AlphaFoldDB" id="A0A2P8ESR9"/>
<proteinExistence type="inferred from homology"/>
<protein>
    <submittedName>
        <fullName evidence="3">Nitrilase</fullName>
    </submittedName>
</protein>
<evidence type="ECO:0000313" key="3">
    <source>
        <dbReference type="EMBL" id="PSL12520.1"/>
    </source>
</evidence>